<feature type="domain" description="HFX-2341-like N-terminal" evidence="1">
    <location>
        <begin position="6"/>
        <end position="121"/>
    </location>
</feature>
<feature type="domain" description="DUF6293" evidence="2">
    <location>
        <begin position="151"/>
        <end position="247"/>
    </location>
</feature>
<dbReference type="Proteomes" id="UP001259659">
    <property type="component" value="Unassembled WGS sequence"/>
</dbReference>
<dbReference type="InterPro" id="IPR054162">
    <property type="entry name" value="DUF6293_C"/>
</dbReference>
<dbReference type="RefSeq" id="WP_310917340.1">
    <property type="nucleotide sequence ID" value="NZ_JAMQON010000001.1"/>
</dbReference>
<reference evidence="3 4" key="1">
    <citation type="submission" date="2022-06" db="EMBL/GenBank/DDBJ databases">
        <title>Haloarcula sp. a new haloarchaeum isolate from saline soil.</title>
        <authorList>
            <person name="Strakova D."/>
            <person name="Galisteo C."/>
            <person name="Sanchez-Porro C."/>
            <person name="Ventosa A."/>
        </authorList>
    </citation>
    <scope>NUCLEOTIDE SEQUENCE [LARGE SCALE GENOMIC DNA]</scope>
    <source>
        <strain evidence="3 4">S1CR25-12</strain>
    </source>
</reference>
<keyword evidence="4" id="KW-1185">Reference proteome</keyword>
<accession>A0ABU2F7E3</accession>
<comment type="caution">
    <text evidence="3">The sequence shown here is derived from an EMBL/GenBank/DDBJ whole genome shotgun (WGS) entry which is preliminary data.</text>
</comment>
<evidence type="ECO:0000259" key="2">
    <source>
        <dbReference type="Pfam" id="PF22665"/>
    </source>
</evidence>
<dbReference type="EMBL" id="JAMQON010000001">
    <property type="protein sequence ID" value="MDS0257785.1"/>
    <property type="molecule type" value="Genomic_DNA"/>
</dbReference>
<proteinExistence type="predicted"/>
<sequence length="291" mass="32552">MEVTDRVHVAAHGWEVARLVEPLFELKGDKLVLICPMDDAYLADFEHEMIADLESMERLEVELRQANFYDLDSSVQAFTQAVKDHEGDEVYINISTGTNIAAIAGMMAAQTSDATPYYVTPTLTDSEDIEDGEEVWTPDRPIFDQAGEISELPVFELQGPSAEQLQIMGFLLNKDGVTKKELIRFAEERELPFIATTEAKSDEGRYRLLESHIIDPLTDGGYVRVEKAGRKKNVFLEQRGIDALAAFPLDEETVETVEGNGVYGKPNFPTLPDRETTVSDITGFKPEIDEE</sequence>
<dbReference type="Pfam" id="PF19810">
    <property type="entry name" value="HFX_2341_N"/>
    <property type="match status" value="1"/>
</dbReference>
<organism evidence="3 4">
    <name type="scientific">Haloarcula saliterrae</name>
    <dbReference type="NCBI Taxonomy" id="2950534"/>
    <lineage>
        <taxon>Archaea</taxon>
        <taxon>Methanobacteriati</taxon>
        <taxon>Methanobacteriota</taxon>
        <taxon>Stenosarchaea group</taxon>
        <taxon>Halobacteria</taxon>
        <taxon>Halobacteriales</taxon>
        <taxon>Haloarculaceae</taxon>
        <taxon>Haloarcula</taxon>
    </lineage>
</organism>
<name>A0ABU2F7E3_9EURY</name>
<protein>
    <submittedName>
        <fullName evidence="3">DUF6293 family protein</fullName>
    </submittedName>
</protein>
<gene>
    <name evidence="3" type="ORF">NDI56_00020</name>
</gene>
<evidence type="ECO:0000313" key="4">
    <source>
        <dbReference type="Proteomes" id="UP001259659"/>
    </source>
</evidence>
<dbReference type="Gene3D" id="3.40.50.10770">
    <property type="entry name" value="Hypothetical protein VC1899 like domain (Restriction endonuclease-like)"/>
    <property type="match status" value="1"/>
</dbReference>
<dbReference type="Pfam" id="PF22665">
    <property type="entry name" value="WHD_DUF6293"/>
    <property type="match status" value="1"/>
</dbReference>
<evidence type="ECO:0000313" key="3">
    <source>
        <dbReference type="EMBL" id="MDS0257785.1"/>
    </source>
</evidence>
<dbReference type="InterPro" id="IPR046260">
    <property type="entry name" value="HFX_2341-like_N"/>
</dbReference>
<evidence type="ECO:0000259" key="1">
    <source>
        <dbReference type="Pfam" id="PF19810"/>
    </source>
</evidence>